<gene>
    <name evidence="2" type="ORF">MELIAE_LOCUS7153</name>
</gene>
<keyword evidence="3" id="KW-1185">Reference proteome</keyword>
<reference evidence="2" key="1">
    <citation type="submission" date="2021-12" db="EMBL/GenBank/DDBJ databases">
        <authorList>
            <person name="King R."/>
        </authorList>
    </citation>
    <scope>NUCLEOTIDE SEQUENCE</scope>
</reference>
<name>A0A9P0B612_BRAAE</name>
<evidence type="ECO:0000313" key="2">
    <source>
        <dbReference type="EMBL" id="CAH0555902.1"/>
    </source>
</evidence>
<dbReference type="PROSITE" id="PS50878">
    <property type="entry name" value="RT_POL"/>
    <property type="match status" value="1"/>
</dbReference>
<evidence type="ECO:0000259" key="1">
    <source>
        <dbReference type="PROSITE" id="PS50878"/>
    </source>
</evidence>
<dbReference type="AlphaFoldDB" id="A0A9P0B612"/>
<dbReference type="InterPro" id="IPR001356">
    <property type="entry name" value="HD"/>
</dbReference>
<proteinExistence type="predicted"/>
<dbReference type="InterPro" id="IPR000477">
    <property type="entry name" value="RT_dom"/>
</dbReference>
<dbReference type="Pfam" id="PF00078">
    <property type="entry name" value="RVT_1"/>
    <property type="match status" value="1"/>
</dbReference>
<dbReference type="EMBL" id="OV121135">
    <property type="protein sequence ID" value="CAH0555902.1"/>
    <property type="molecule type" value="Genomic_DNA"/>
</dbReference>
<dbReference type="PANTHER" id="PTHR33332">
    <property type="entry name" value="REVERSE TRANSCRIPTASE DOMAIN-CONTAINING PROTEIN"/>
    <property type="match status" value="1"/>
</dbReference>
<dbReference type="GO" id="GO:0071897">
    <property type="term" value="P:DNA biosynthetic process"/>
    <property type="evidence" value="ECO:0007669"/>
    <property type="project" value="UniProtKB-ARBA"/>
</dbReference>
<dbReference type="OrthoDB" id="6701117at2759"/>
<dbReference type="SUPFAM" id="SSF56672">
    <property type="entry name" value="DNA/RNA polymerases"/>
    <property type="match status" value="1"/>
</dbReference>
<dbReference type="GO" id="GO:0003677">
    <property type="term" value="F:DNA binding"/>
    <property type="evidence" value="ECO:0007669"/>
    <property type="project" value="InterPro"/>
</dbReference>
<protein>
    <recommendedName>
        <fullName evidence="1">Reverse transcriptase domain-containing protein</fullName>
    </recommendedName>
</protein>
<dbReference type="CDD" id="cd00086">
    <property type="entry name" value="homeodomain"/>
    <property type="match status" value="1"/>
</dbReference>
<dbReference type="Proteomes" id="UP001154078">
    <property type="component" value="Chromosome 4"/>
</dbReference>
<organism evidence="2 3">
    <name type="scientific">Brassicogethes aeneus</name>
    <name type="common">Rape pollen beetle</name>
    <name type="synonym">Meligethes aeneus</name>
    <dbReference type="NCBI Taxonomy" id="1431903"/>
    <lineage>
        <taxon>Eukaryota</taxon>
        <taxon>Metazoa</taxon>
        <taxon>Ecdysozoa</taxon>
        <taxon>Arthropoda</taxon>
        <taxon>Hexapoda</taxon>
        <taxon>Insecta</taxon>
        <taxon>Pterygota</taxon>
        <taxon>Neoptera</taxon>
        <taxon>Endopterygota</taxon>
        <taxon>Coleoptera</taxon>
        <taxon>Polyphaga</taxon>
        <taxon>Cucujiformia</taxon>
        <taxon>Nitidulidae</taxon>
        <taxon>Meligethinae</taxon>
        <taxon>Brassicogethes</taxon>
    </lineage>
</organism>
<evidence type="ECO:0000313" key="3">
    <source>
        <dbReference type="Proteomes" id="UP001154078"/>
    </source>
</evidence>
<dbReference type="InterPro" id="IPR043502">
    <property type="entry name" value="DNA/RNA_pol_sf"/>
</dbReference>
<sequence length="492" mass="56312">MKRERGARGGLFLLPNNGQRNGFLFSKLFSEAPRLRCFKHYSLNVWFKNRRAKWRKQKREEQERIRKIQEEDSVCRSSNAEPPMILKQQTFSDEDSSDLEHYLIATFCDLSKAFDCVPHDALLQKLSEYNFSTDSVELIKSYLSERVQQVRVDGVLSGRKKVVYGVPQGSVLGPLLFLIYVNELPIYNNLANHILFADDTTILVSGGDLSDLVEASLGAQSRAATWFCDNKLCLNETKTVNVLFSLSREGLLNFNPTTKFLGVVIDNKISWKNHVDEVAKKLSKNIYLLRNLSKSVSLPVLKTAYFSLCHSLLSYAILVWGQAANWHRIFSLQRRAVRIVSELNYREDCRSKFSELKILTFPSIFIFETLVYTKLNLTKFENNNSNHLHNTRSQDNIREAGRNLDDAVNIYAQRFPYKIRSRTSFHRTVKQFTTNGSVQPKKRVRRATDTGGNNEINVLAASAANPHASTRELSRDLGISQSSVSRILKRNK</sequence>
<accession>A0A9P0B612</accession>
<feature type="domain" description="Reverse transcriptase" evidence="1">
    <location>
        <begin position="1"/>
        <end position="265"/>
    </location>
</feature>